<dbReference type="InterPro" id="IPR050832">
    <property type="entry name" value="Bact_Acetyltransf"/>
</dbReference>
<dbReference type="SUPFAM" id="SSF55729">
    <property type="entry name" value="Acyl-CoA N-acyltransferases (Nat)"/>
    <property type="match status" value="1"/>
</dbReference>
<dbReference type="GO" id="GO:0016747">
    <property type="term" value="F:acyltransferase activity, transferring groups other than amino-acyl groups"/>
    <property type="evidence" value="ECO:0007669"/>
    <property type="project" value="InterPro"/>
</dbReference>
<dbReference type="Proteomes" id="UP000007967">
    <property type="component" value="Chromosome"/>
</dbReference>
<evidence type="ECO:0000256" key="1">
    <source>
        <dbReference type="ARBA" id="ARBA00022679"/>
    </source>
</evidence>
<organism evidence="4 5">
    <name type="scientific">Kribbella flavida (strain DSM 17836 / JCM 10339 / NBRC 14399)</name>
    <dbReference type="NCBI Taxonomy" id="479435"/>
    <lineage>
        <taxon>Bacteria</taxon>
        <taxon>Bacillati</taxon>
        <taxon>Actinomycetota</taxon>
        <taxon>Actinomycetes</taxon>
        <taxon>Propionibacteriales</taxon>
        <taxon>Kribbellaceae</taxon>
        <taxon>Kribbella</taxon>
    </lineage>
</organism>
<dbReference type="eggNOG" id="COG0456">
    <property type="taxonomic scope" value="Bacteria"/>
</dbReference>
<evidence type="ECO:0000313" key="4">
    <source>
        <dbReference type="EMBL" id="ADB30193.1"/>
    </source>
</evidence>
<accession>D2Q2L2</accession>
<reference evidence="5" key="1">
    <citation type="submission" date="2009-09" db="EMBL/GenBank/DDBJ databases">
        <title>The complete genome of Kribbella flavida DSM 17836.</title>
        <authorList>
            <consortium name="US DOE Joint Genome Institute (JGI-PGF)"/>
            <person name="Lucas S."/>
            <person name="Copeland A."/>
            <person name="Lapidus A."/>
            <person name="Glavina del Rio T."/>
            <person name="Dalin E."/>
            <person name="Tice H."/>
            <person name="Bruce D."/>
            <person name="Goodwin L."/>
            <person name="Pitluck S."/>
            <person name="Kyrpides N."/>
            <person name="Mavromatis K."/>
            <person name="Ivanova N."/>
            <person name="Saunders E."/>
            <person name="Brettin T."/>
            <person name="Detter J.C."/>
            <person name="Han C."/>
            <person name="Larimer F."/>
            <person name="Land M."/>
            <person name="Hauser L."/>
            <person name="Markowitz V."/>
            <person name="Cheng J.-F."/>
            <person name="Hugenholtz P."/>
            <person name="Woyke T."/>
            <person name="Wu D."/>
            <person name="Pukall R."/>
            <person name="Klenk H.-P."/>
            <person name="Eisen J.A."/>
        </authorList>
    </citation>
    <scope>NUCLEOTIDE SEQUENCE [LARGE SCALE GENOMIC DNA]</scope>
    <source>
        <strain evidence="5">DSM 17836 / JCM 10339 / NBRC 14399</strain>
    </source>
</reference>
<evidence type="ECO:0000313" key="5">
    <source>
        <dbReference type="Proteomes" id="UP000007967"/>
    </source>
</evidence>
<evidence type="ECO:0000256" key="2">
    <source>
        <dbReference type="ARBA" id="ARBA00023315"/>
    </source>
</evidence>
<dbReference type="PROSITE" id="PS51186">
    <property type="entry name" value="GNAT"/>
    <property type="match status" value="1"/>
</dbReference>
<dbReference type="AlphaFoldDB" id="D2Q2L2"/>
<keyword evidence="2" id="KW-0012">Acyltransferase</keyword>
<dbReference type="HOGENOM" id="CLU_013985_19_3_11"/>
<dbReference type="PANTHER" id="PTHR43877">
    <property type="entry name" value="AMINOALKYLPHOSPHONATE N-ACETYLTRANSFERASE-RELATED-RELATED"/>
    <property type="match status" value="1"/>
</dbReference>
<dbReference type="Gene3D" id="3.40.630.30">
    <property type="match status" value="1"/>
</dbReference>
<keyword evidence="1 4" id="KW-0808">Transferase</keyword>
<dbReference type="Pfam" id="PF00583">
    <property type="entry name" value="Acetyltransf_1"/>
    <property type="match status" value="1"/>
</dbReference>
<dbReference type="STRING" id="479435.Kfla_1089"/>
<sequence>MVQDVTMTAERVLVRPAAEADDPALLALDSAAWDSSSGFPSFRAALRGSFFTERAGPQSYLVAELGGDVVGYVKLQDKYQFAEGAGVLEVAGLAVSPTARGKGIGSTLLDAVATEAKQRGARKISLYVFETNTSAQRLYERHGYVVEGRRIAEFVIDGAPRTDLSLAKYL</sequence>
<name>D2Q2L2_KRIFD</name>
<evidence type="ECO:0000259" key="3">
    <source>
        <dbReference type="PROSITE" id="PS51186"/>
    </source>
</evidence>
<dbReference type="EMBL" id="CP001736">
    <property type="protein sequence ID" value="ADB30193.1"/>
    <property type="molecule type" value="Genomic_DNA"/>
</dbReference>
<keyword evidence="5" id="KW-1185">Reference proteome</keyword>
<feature type="domain" description="N-acetyltransferase" evidence="3">
    <location>
        <begin position="12"/>
        <end position="170"/>
    </location>
</feature>
<dbReference type="KEGG" id="kfl:Kfla_1089"/>
<protein>
    <submittedName>
        <fullName evidence="4">GCN5-related N-acetyltransferase</fullName>
    </submittedName>
</protein>
<reference evidence="4 5" key="2">
    <citation type="journal article" date="2010" name="Stand. Genomic Sci.">
        <title>Complete genome sequence of Kribbella flavida type strain (IFO 14399).</title>
        <authorList>
            <person name="Pukall R."/>
            <person name="Lapidus A."/>
            <person name="Glavina Del Rio T."/>
            <person name="Copeland A."/>
            <person name="Tice H."/>
            <person name="Cheng J.-F."/>
            <person name="Lucas S."/>
            <person name="Chen F."/>
            <person name="Nolan M."/>
            <person name="LaButti K."/>
            <person name="Pati A."/>
            <person name="Ivanova N."/>
            <person name="Mavrommatis K."/>
            <person name="Mikhailova N."/>
            <person name="Pitluck S."/>
            <person name="Bruce D."/>
            <person name="Goodwin L."/>
            <person name="Land M."/>
            <person name="Hauser L."/>
            <person name="Chang Y.-J."/>
            <person name="Jeffries C.D."/>
            <person name="Chen A."/>
            <person name="Palaniappan K."/>
            <person name="Chain P."/>
            <person name="Rohde M."/>
            <person name="Goeker M."/>
            <person name="Bristow J."/>
            <person name="Eisen J.A."/>
            <person name="Markowitz V."/>
            <person name="Hugenholtz P."/>
            <person name="Kyrpides N.C."/>
            <person name="Klenk H.-P."/>
            <person name="Brettin T."/>
        </authorList>
    </citation>
    <scope>NUCLEOTIDE SEQUENCE [LARGE SCALE GENOMIC DNA]</scope>
    <source>
        <strain evidence="5">DSM 17836 / JCM 10339 / NBRC 14399</strain>
    </source>
</reference>
<dbReference type="InterPro" id="IPR016181">
    <property type="entry name" value="Acyl_CoA_acyltransferase"/>
</dbReference>
<dbReference type="InterPro" id="IPR000182">
    <property type="entry name" value="GNAT_dom"/>
</dbReference>
<proteinExistence type="predicted"/>
<dbReference type="CDD" id="cd04301">
    <property type="entry name" value="NAT_SF"/>
    <property type="match status" value="1"/>
</dbReference>
<gene>
    <name evidence="4" type="ordered locus">Kfla_1089</name>
</gene>